<feature type="region of interest" description="Disordered" evidence="1">
    <location>
        <begin position="1"/>
        <end position="38"/>
    </location>
</feature>
<gene>
    <name evidence="3" type="ORF">KSP40_PGU016081</name>
</gene>
<evidence type="ECO:0000256" key="2">
    <source>
        <dbReference type="SAM" id="Phobius"/>
    </source>
</evidence>
<keyword evidence="2" id="KW-1133">Transmembrane helix</keyword>
<feature type="compositionally biased region" description="Low complexity" evidence="1">
    <location>
        <begin position="28"/>
        <end position="38"/>
    </location>
</feature>
<proteinExistence type="predicted"/>
<dbReference type="PANTHER" id="PTHR47479:SF2">
    <property type="entry name" value="OS05G0393200 PROTEIN"/>
    <property type="match status" value="1"/>
</dbReference>
<keyword evidence="4" id="KW-1185">Reference proteome</keyword>
<name>A0ABR2M7G5_9ASPA</name>
<dbReference type="InterPro" id="IPR044196">
    <property type="entry name" value="At5g19025-like"/>
</dbReference>
<keyword evidence="2" id="KW-0472">Membrane</keyword>
<sequence length="254" mass="28487">MIHHHHHHPLTTMPSSPDSSPNRRRLSNSKSNLSSPLSSQTCFPSSSCNHSPSAAVFDLLILIIVLLSCTFLITSSFLHIFRSLSHLLLISASSIRDDPLPFLAGFILFLVAIIAALEISCYRACVWSRRCDNRRCRGLRKAMEFDVQLQTEDCIRFISSGSVSASAATAAWKEIDQLPWKGGQQGNSPDYECLREELRQMAPPNGRAVLLFRSRCGCPIAKLEAWSHKRGRRHKKVTTNLTLESGRHPMMKFC</sequence>
<evidence type="ECO:0008006" key="5">
    <source>
        <dbReference type="Google" id="ProtNLM"/>
    </source>
</evidence>
<dbReference type="Proteomes" id="UP001412067">
    <property type="component" value="Unassembled WGS sequence"/>
</dbReference>
<dbReference type="EMBL" id="JBBWWR010000011">
    <property type="protein sequence ID" value="KAK8959585.1"/>
    <property type="molecule type" value="Genomic_DNA"/>
</dbReference>
<evidence type="ECO:0000313" key="4">
    <source>
        <dbReference type="Proteomes" id="UP001412067"/>
    </source>
</evidence>
<reference evidence="3 4" key="1">
    <citation type="journal article" date="2022" name="Nat. Plants">
        <title>Genomes of leafy and leafless Platanthera orchids illuminate the evolution of mycoheterotrophy.</title>
        <authorList>
            <person name="Li M.H."/>
            <person name="Liu K.W."/>
            <person name="Li Z."/>
            <person name="Lu H.C."/>
            <person name="Ye Q.L."/>
            <person name="Zhang D."/>
            <person name="Wang J.Y."/>
            <person name="Li Y.F."/>
            <person name="Zhong Z.M."/>
            <person name="Liu X."/>
            <person name="Yu X."/>
            <person name="Liu D.K."/>
            <person name="Tu X.D."/>
            <person name="Liu B."/>
            <person name="Hao Y."/>
            <person name="Liao X.Y."/>
            <person name="Jiang Y.T."/>
            <person name="Sun W.H."/>
            <person name="Chen J."/>
            <person name="Chen Y.Q."/>
            <person name="Ai Y."/>
            <person name="Zhai J.W."/>
            <person name="Wu S.S."/>
            <person name="Zhou Z."/>
            <person name="Hsiao Y.Y."/>
            <person name="Wu W.L."/>
            <person name="Chen Y.Y."/>
            <person name="Lin Y.F."/>
            <person name="Hsu J.L."/>
            <person name="Li C.Y."/>
            <person name="Wang Z.W."/>
            <person name="Zhao X."/>
            <person name="Zhong W.Y."/>
            <person name="Ma X.K."/>
            <person name="Ma L."/>
            <person name="Huang J."/>
            <person name="Chen G.Z."/>
            <person name="Huang M.Z."/>
            <person name="Huang L."/>
            <person name="Peng D.H."/>
            <person name="Luo Y.B."/>
            <person name="Zou S.Q."/>
            <person name="Chen S.P."/>
            <person name="Lan S."/>
            <person name="Tsai W.C."/>
            <person name="Van de Peer Y."/>
            <person name="Liu Z.J."/>
        </authorList>
    </citation>
    <scope>NUCLEOTIDE SEQUENCE [LARGE SCALE GENOMIC DNA]</scope>
    <source>
        <strain evidence="3">Lor288</strain>
    </source>
</reference>
<evidence type="ECO:0000313" key="3">
    <source>
        <dbReference type="EMBL" id="KAK8959585.1"/>
    </source>
</evidence>
<comment type="caution">
    <text evidence="3">The sequence shown here is derived from an EMBL/GenBank/DDBJ whole genome shotgun (WGS) entry which is preliminary data.</text>
</comment>
<evidence type="ECO:0000256" key="1">
    <source>
        <dbReference type="SAM" id="MobiDB-lite"/>
    </source>
</evidence>
<organism evidence="3 4">
    <name type="scientific">Platanthera guangdongensis</name>
    <dbReference type="NCBI Taxonomy" id="2320717"/>
    <lineage>
        <taxon>Eukaryota</taxon>
        <taxon>Viridiplantae</taxon>
        <taxon>Streptophyta</taxon>
        <taxon>Embryophyta</taxon>
        <taxon>Tracheophyta</taxon>
        <taxon>Spermatophyta</taxon>
        <taxon>Magnoliopsida</taxon>
        <taxon>Liliopsida</taxon>
        <taxon>Asparagales</taxon>
        <taxon>Orchidaceae</taxon>
        <taxon>Orchidoideae</taxon>
        <taxon>Orchideae</taxon>
        <taxon>Orchidinae</taxon>
        <taxon>Platanthera</taxon>
    </lineage>
</organism>
<feature type="transmembrane region" description="Helical" evidence="2">
    <location>
        <begin position="101"/>
        <end position="125"/>
    </location>
</feature>
<feature type="transmembrane region" description="Helical" evidence="2">
    <location>
        <begin position="59"/>
        <end position="81"/>
    </location>
</feature>
<protein>
    <recommendedName>
        <fullName evidence="5">Ribosomal protein L34e superfamily protein</fullName>
    </recommendedName>
</protein>
<dbReference type="PANTHER" id="PTHR47479">
    <property type="entry name" value="OS05G0393200 PROTEIN"/>
    <property type="match status" value="1"/>
</dbReference>
<accession>A0ABR2M7G5</accession>
<keyword evidence="2" id="KW-0812">Transmembrane</keyword>